<dbReference type="EMBL" id="GL436272">
    <property type="protein sequence ID" value="EFN72146.1"/>
    <property type="molecule type" value="Genomic_DNA"/>
</dbReference>
<organism evidence="2">
    <name type="scientific">Camponotus floridanus</name>
    <name type="common">Florida carpenter ant</name>
    <dbReference type="NCBI Taxonomy" id="104421"/>
    <lineage>
        <taxon>Eukaryota</taxon>
        <taxon>Metazoa</taxon>
        <taxon>Ecdysozoa</taxon>
        <taxon>Arthropoda</taxon>
        <taxon>Hexapoda</taxon>
        <taxon>Insecta</taxon>
        <taxon>Pterygota</taxon>
        <taxon>Neoptera</taxon>
        <taxon>Endopterygota</taxon>
        <taxon>Hymenoptera</taxon>
        <taxon>Apocrita</taxon>
        <taxon>Aculeata</taxon>
        <taxon>Formicoidea</taxon>
        <taxon>Formicidae</taxon>
        <taxon>Formicinae</taxon>
        <taxon>Camponotus</taxon>
    </lineage>
</organism>
<keyword evidence="2" id="KW-1185">Reference proteome</keyword>
<dbReference type="AlphaFoldDB" id="E2A343"/>
<evidence type="ECO:0000313" key="1">
    <source>
        <dbReference type="EMBL" id="EFN72146.1"/>
    </source>
</evidence>
<reference evidence="1 2" key="1">
    <citation type="journal article" date="2010" name="Science">
        <title>Genomic comparison of the ants Camponotus floridanus and Harpegnathos saltator.</title>
        <authorList>
            <person name="Bonasio R."/>
            <person name="Zhang G."/>
            <person name="Ye C."/>
            <person name="Mutti N.S."/>
            <person name="Fang X."/>
            <person name="Qin N."/>
            <person name="Donahue G."/>
            <person name="Yang P."/>
            <person name="Li Q."/>
            <person name="Li C."/>
            <person name="Zhang P."/>
            <person name="Huang Z."/>
            <person name="Berger S.L."/>
            <person name="Reinberg D."/>
            <person name="Wang J."/>
            <person name="Liebig J."/>
        </authorList>
    </citation>
    <scope>NUCLEOTIDE SEQUENCE [LARGE SCALE GENOMIC DNA]</scope>
    <source>
        <strain evidence="2">C129</strain>
    </source>
</reference>
<sequence length="427" mass="48941">MSASKERRGAPHRSITPTLRTLRCVFLQSPLVFLLYEKGCGVQRAVVHSSGFTGKCTALAIGETSTVSTCMCVSRYLARLILALMSARYIAILCIPNSNNNNNNNTNHQKVYRQFYVLHTATTAFAQTRPFGTATFGCCMNGICWNCAILYYFRLPHVATVLVAREDTISIHNEIRPIQEHRIRMSRWWTITVPECVVHCAKRQEDKRTDKFRQPSREKSIYCNWMCNDMKYHIYERNIYNELDTVIKVTLKDRIFLAAIRKKVKNNKFEEQEELNSLQQKGSGIPQTDRYILKVSIPPKLYAISGVKDDFRKDSVELKVAADNNCMEKSFLCIDFMNGGDLDFSSTSLPNTSGLACESEVAVYDWKIERMDVEVLASLEFAGKQKWYKQLKIRVPYVLCGETNSDVSVKLECIYYVNICDGKFWSV</sequence>
<dbReference type="Proteomes" id="UP000000311">
    <property type="component" value="Unassembled WGS sequence"/>
</dbReference>
<dbReference type="InParanoid" id="E2A343"/>
<name>E2A343_CAMFO</name>
<gene>
    <name evidence="1" type="ORF">EAG_15987</name>
</gene>
<proteinExistence type="predicted"/>
<evidence type="ECO:0000313" key="2">
    <source>
        <dbReference type="Proteomes" id="UP000000311"/>
    </source>
</evidence>
<accession>E2A343</accession>
<protein>
    <submittedName>
        <fullName evidence="1">Uncharacterized protein</fullName>
    </submittedName>
</protein>